<dbReference type="Proteomes" id="UP000053424">
    <property type="component" value="Unassembled WGS sequence"/>
</dbReference>
<feature type="compositionally biased region" description="Polar residues" evidence="1">
    <location>
        <begin position="109"/>
        <end position="144"/>
    </location>
</feature>
<name>A0A0C2Y3U7_HEBCY</name>
<dbReference type="HOGENOM" id="CLU_1120284_0_0_1"/>
<feature type="region of interest" description="Disordered" evidence="1">
    <location>
        <begin position="1"/>
        <end position="56"/>
    </location>
</feature>
<gene>
    <name evidence="2" type="ORF">M413DRAFT_32306</name>
</gene>
<reference evidence="2 3" key="1">
    <citation type="submission" date="2014-04" db="EMBL/GenBank/DDBJ databases">
        <authorList>
            <consortium name="DOE Joint Genome Institute"/>
            <person name="Kuo A."/>
            <person name="Gay G."/>
            <person name="Dore J."/>
            <person name="Kohler A."/>
            <person name="Nagy L.G."/>
            <person name="Floudas D."/>
            <person name="Copeland A."/>
            <person name="Barry K.W."/>
            <person name="Cichocki N."/>
            <person name="Veneault-Fourrey C."/>
            <person name="LaButti K."/>
            <person name="Lindquist E.A."/>
            <person name="Lipzen A."/>
            <person name="Lundell T."/>
            <person name="Morin E."/>
            <person name="Murat C."/>
            <person name="Sun H."/>
            <person name="Tunlid A."/>
            <person name="Henrissat B."/>
            <person name="Grigoriev I.V."/>
            <person name="Hibbett D.S."/>
            <person name="Martin F."/>
            <person name="Nordberg H.P."/>
            <person name="Cantor M.N."/>
            <person name="Hua S.X."/>
        </authorList>
    </citation>
    <scope>NUCLEOTIDE SEQUENCE [LARGE SCALE GENOMIC DNA]</scope>
    <source>
        <strain evidence="3">h7</strain>
    </source>
</reference>
<reference evidence="3" key="2">
    <citation type="submission" date="2015-01" db="EMBL/GenBank/DDBJ databases">
        <title>Evolutionary Origins and Diversification of the Mycorrhizal Mutualists.</title>
        <authorList>
            <consortium name="DOE Joint Genome Institute"/>
            <consortium name="Mycorrhizal Genomics Consortium"/>
            <person name="Kohler A."/>
            <person name="Kuo A."/>
            <person name="Nagy L.G."/>
            <person name="Floudas D."/>
            <person name="Copeland A."/>
            <person name="Barry K.W."/>
            <person name="Cichocki N."/>
            <person name="Veneault-Fourrey C."/>
            <person name="LaButti K."/>
            <person name="Lindquist E.A."/>
            <person name="Lipzen A."/>
            <person name="Lundell T."/>
            <person name="Morin E."/>
            <person name="Murat C."/>
            <person name="Riley R."/>
            <person name="Ohm R."/>
            <person name="Sun H."/>
            <person name="Tunlid A."/>
            <person name="Henrissat B."/>
            <person name="Grigoriev I.V."/>
            <person name="Hibbett D.S."/>
            <person name="Martin F."/>
        </authorList>
    </citation>
    <scope>NUCLEOTIDE SEQUENCE [LARGE SCALE GENOMIC DNA]</scope>
    <source>
        <strain evidence="3">h7</strain>
    </source>
</reference>
<proteinExistence type="predicted"/>
<feature type="region of interest" description="Disordered" evidence="1">
    <location>
        <begin position="105"/>
        <end position="159"/>
    </location>
</feature>
<sequence length="248" mass="27432">MNGASCTEELELPQPCSPTRNAGLDPEVFNPCSTPTASSVSQSPFGTQVAKASPELTPRTAARPYVAALDERVSLQELEDANFWAEIDADRRKWRFDSQFLGWRDGQDSQEGASSLSMHENADQQSTQTTLLPKLVNASSQETTLPFPPSLPQPSRHMSTKARRARLRAQKIAREIAVLHSMTQRLRQKHAKLIRGSLGDRERHCGIALRIVLLEADGANLDDGDLELVLDEDIARHRDAAVRSSILE</sequence>
<feature type="compositionally biased region" description="Polar residues" evidence="1">
    <location>
        <begin position="31"/>
        <end position="46"/>
    </location>
</feature>
<organism evidence="2 3">
    <name type="scientific">Hebeloma cylindrosporum</name>
    <dbReference type="NCBI Taxonomy" id="76867"/>
    <lineage>
        <taxon>Eukaryota</taxon>
        <taxon>Fungi</taxon>
        <taxon>Dikarya</taxon>
        <taxon>Basidiomycota</taxon>
        <taxon>Agaricomycotina</taxon>
        <taxon>Agaricomycetes</taxon>
        <taxon>Agaricomycetidae</taxon>
        <taxon>Agaricales</taxon>
        <taxon>Agaricineae</taxon>
        <taxon>Hymenogastraceae</taxon>
        <taxon>Hebeloma</taxon>
    </lineage>
</organism>
<evidence type="ECO:0000313" key="2">
    <source>
        <dbReference type="EMBL" id="KIM35747.1"/>
    </source>
</evidence>
<evidence type="ECO:0000313" key="3">
    <source>
        <dbReference type="Proteomes" id="UP000053424"/>
    </source>
</evidence>
<accession>A0A0C2Y3U7</accession>
<dbReference type="AlphaFoldDB" id="A0A0C2Y3U7"/>
<dbReference type="EMBL" id="KN831815">
    <property type="protein sequence ID" value="KIM35747.1"/>
    <property type="molecule type" value="Genomic_DNA"/>
</dbReference>
<keyword evidence="3" id="KW-1185">Reference proteome</keyword>
<evidence type="ECO:0000256" key="1">
    <source>
        <dbReference type="SAM" id="MobiDB-lite"/>
    </source>
</evidence>
<protein>
    <submittedName>
        <fullName evidence="2">Uncharacterized protein</fullName>
    </submittedName>
</protein>